<keyword evidence="2" id="KW-1185">Reference proteome</keyword>
<dbReference type="AlphaFoldDB" id="A0A9Q0TIZ7"/>
<proteinExistence type="predicted"/>
<evidence type="ECO:0000313" key="1">
    <source>
        <dbReference type="EMBL" id="KAJ6712370.1"/>
    </source>
</evidence>
<evidence type="ECO:0000313" key="2">
    <source>
        <dbReference type="Proteomes" id="UP001151532"/>
    </source>
</evidence>
<reference evidence="1" key="1">
    <citation type="submission" date="2022-11" db="EMBL/GenBank/DDBJ databases">
        <authorList>
            <person name="Hyden B.L."/>
            <person name="Feng K."/>
            <person name="Yates T."/>
            <person name="Jawdy S."/>
            <person name="Smart L.B."/>
            <person name="Muchero W."/>
        </authorList>
    </citation>
    <scope>NUCLEOTIDE SEQUENCE</scope>
    <source>
        <tissue evidence="1">Shoot tip</tissue>
    </source>
</reference>
<sequence>MLTVSRFTWAGCPFLDTGNGKLSVILYARCLFFSSIYQKKKEIRVFLHIKVYYRNGERKDSDEENRECNKQRETL</sequence>
<reference evidence="1" key="2">
    <citation type="journal article" date="2023" name="Int. J. Mol. Sci.">
        <title>De Novo Assembly and Annotation of 11 Diverse Shrub Willow (Salix) Genomes Reveals Novel Gene Organization in Sex-Linked Regions.</title>
        <authorList>
            <person name="Hyden B."/>
            <person name="Feng K."/>
            <person name="Yates T.B."/>
            <person name="Jawdy S."/>
            <person name="Cereghino C."/>
            <person name="Smart L.B."/>
            <person name="Muchero W."/>
        </authorList>
    </citation>
    <scope>NUCLEOTIDE SEQUENCE</scope>
    <source>
        <tissue evidence="1">Shoot tip</tissue>
    </source>
</reference>
<dbReference type="Proteomes" id="UP001151532">
    <property type="component" value="Chromosome 1"/>
</dbReference>
<protein>
    <submittedName>
        <fullName evidence="1">Uncharacterized protein</fullName>
    </submittedName>
</protein>
<accession>A0A9Q0TIZ7</accession>
<dbReference type="EMBL" id="JAPFFK010000015">
    <property type="protein sequence ID" value="KAJ6712370.1"/>
    <property type="molecule type" value="Genomic_DNA"/>
</dbReference>
<organism evidence="1 2">
    <name type="scientific">Salix purpurea</name>
    <name type="common">Purple osier willow</name>
    <dbReference type="NCBI Taxonomy" id="77065"/>
    <lineage>
        <taxon>Eukaryota</taxon>
        <taxon>Viridiplantae</taxon>
        <taxon>Streptophyta</taxon>
        <taxon>Embryophyta</taxon>
        <taxon>Tracheophyta</taxon>
        <taxon>Spermatophyta</taxon>
        <taxon>Magnoliopsida</taxon>
        <taxon>eudicotyledons</taxon>
        <taxon>Gunneridae</taxon>
        <taxon>Pentapetalae</taxon>
        <taxon>rosids</taxon>
        <taxon>fabids</taxon>
        <taxon>Malpighiales</taxon>
        <taxon>Salicaceae</taxon>
        <taxon>Saliceae</taxon>
        <taxon>Salix</taxon>
    </lineage>
</organism>
<name>A0A9Q0TIZ7_SALPP</name>
<comment type="caution">
    <text evidence="1">The sequence shown here is derived from an EMBL/GenBank/DDBJ whole genome shotgun (WGS) entry which is preliminary data.</text>
</comment>
<gene>
    <name evidence="1" type="ORF">OIU79_008569</name>
</gene>